<dbReference type="InterPro" id="IPR044046">
    <property type="entry name" value="E3_ligase_UBR-like_C"/>
</dbReference>
<protein>
    <recommendedName>
        <fullName evidence="10">E3 ubiquitin-protein ligase</fullName>
        <ecNumber evidence="10">2.3.2.27</ecNumber>
    </recommendedName>
</protein>
<feature type="compositionally biased region" description="Basic and acidic residues" evidence="11">
    <location>
        <begin position="1074"/>
        <end position="1095"/>
    </location>
</feature>
<evidence type="ECO:0000313" key="13">
    <source>
        <dbReference type="EMBL" id="KAK4524610.1"/>
    </source>
</evidence>
<dbReference type="GO" id="GO:0000151">
    <property type="term" value="C:ubiquitin ligase complex"/>
    <property type="evidence" value="ECO:0007669"/>
    <property type="project" value="TreeGrafter"/>
</dbReference>
<evidence type="ECO:0000256" key="11">
    <source>
        <dbReference type="SAM" id="MobiDB-lite"/>
    </source>
</evidence>
<feature type="region of interest" description="Disordered" evidence="11">
    <location>
        <begin position="1179"/>
        <end position="1208"/>
    </location>
</feature>
<dbReference type="GO" id="GO:0016567">
    <property type="term" value="P:protein ubiquitination"/>
    <property type="evidence" value="ECO:0007669"/>
    <property type="project" value="UniProtKB-UniRule"/>
</dbReference>
<evidence type="ECO:0000259" key="12">
    <source>
        <dbReference type="PROSITE" id="PS51157"/>
    </source>
</evidence>
<dbReference type="Pfam" id="PF02207">
    <property type="entry name" value="zf-UBR"/>
    <property type="match status" value="1"/>
</dbReference>
<keyword evidence="5 10" id="KW-0863">Zinc-finger</keyword>
<comment type="function">
    <text evidence="10">Ubiquitin ligase protein which is a component of the N-end rule pathway. Recognizes and binds to proteins bearing specific N-terminal residues that are destabilizing according to the N-end rule, leading to their ubiquitination and subsequent degradation.</text>
</comment>
<dbReference type="Gene3D" id="1.10.10.2670">
    <property type="entry name" value="E3 ubiquitin-protein ligase"/>
    <property type="match status" value="1"/>
</dbReference>
<dbReference type="Gene3D" id="2.10.110.30">
    <property type="match status" value="1"/>
</dbReference>
<dbReference type="InterPro" id="IPR039164">
    <property type="entry name" value="UBR1-like"/>
</dbReference>
<keyword evidence="3 10" id="KW-0808">Transferase</keyword>
<feature type="zinc finger region" description="UBR-type" evidence="9">
    <location>
        <begin position="134"/>
        <end position="204"/>
    </location>
</feature>
<dbReference type="Pfam" id="PF18995">
    <property type="entry name" value="PRT6_C"/>
    <property type="match status" value="1"/>
</dbReference>
<evidence type="ECO:0000256" key="10">
    <source>
        <dbReference type="RuleBase" id="RU366018"/>
    </source>
</evidence>
<comment type="pathway">
    <text evidence="2 10">Protein modification; protein ubiquitination.</text>
</comment>
<reference evidence="13 14" key="1">
    <citation type="submission" date="2022-07" db="EMBL/GenBank/DDBJ databases">
        <title>Genome-wide signatures of adaptation to extreme environments.</title>
        <authorList>
            <person name="Cho C.H."/>
            <person name="Yoon H.S."/>
        </authorList>
    </citation>
    <scope>NUCLEOTIDE SEQUENCE [LARGE SCALE GENOMIC DNA]</scope>
    <source>
        <strain evidence="13 14">108.79 E11</strain>
    </source>
</reference>
<evidence type="ECO:0000256" key="5">
    <source>
        <dbReference type="ARBA" id="ARBA00022771"/>
    </source>
</evidence>
<evidence type="ECO:0000256" key="8">
    <source>
        <dbReference type="ARBA" id="ARBA00046341"/>
    </source>
</evidence>
<gene>
    <name evidence="13" type="ORF">GAYE_SCF04G2511</name>
</gene>
<feature type="domain" description="UBR-type" evidence="12">
    <location>
        <begin position="134"/>
        <end position="204"/>
    </location>
</feature>
<dbReference type="PANTHER" id="PTHR21497:SF24">
    <property type="entry name" value="E3 UBIQUITIN-PROTEIN LIGASE UBR1"/>
    <property type="match status" value="1"/>
</dbReference>
<sequence>MNASQLEEEELYSSTELAEDALNGLLQAAALDPLEGRYFQNYVSRPLTLSECANDLERARFAMKVALRGYKRLDISSMSFYKNRNFPVNTEMDISRLQFRVALAVIAHIMCRHCPGSSQLEYLRNLPGNIPRGGVCGTVWKKDELAYKCRTCERDPTCAICVQCFRNGNHEGHDFSIIRTGGGVCDCGDPQAWKPSGFCQKHGGAHSEEEDLISKLPLELRQGISLAVELLGEEFLLDETNNQVKVEIATWWRRIADCGDSFTRLVGLELCKSPGPCTRERTFRFEREDGSRPAFIWILLRLDGTGLLENDTKNALHSLYFLLITDLVFKRKFLEYFASLYSLFVDPVYQGSLGLLEDNSSNNTRDHFSVQLFTVPALVPVMIKRGGLIDQLLKILLQLMEAVSYPVRKVETNSNQDFSSVETPFGRTNIPQPLAHDKCIDLGRERGLDTLNRVIYDLRYIFTHTNAAAYVMHYRPDLLALFVRILSLLQGMNSEVRAVRYHVERESDTWSKAISLELDFNHLCELLLAGFVFNKVEDIRIDMSDEEDKTKTENPTLSSLPPVNLRDCRKLALGIIRRCLDEWIASEKQRENILLESAFDVSSGAVSLHYPLHRFLALLATEAIRRYHFTFDEALGQSNESNLDLVEHILRVQALLVQVKAGMWKRNGRPMVNRCILYKSSYCQEWFFDLDIAMLQLCCVAEGPRPFIVRALNVFGLERILQVFRNSDSTADSASSGRSTASATTTTTTREASQDIFKFFAHEEYDFMIVQGFLRMLVYISAERVRIGYTDMERLRRKLIHRLCVGDQTHSSLLKTIPRRLSSSFDDDEAGISIMGDEDFVSGGSGTDRHYRMFEECLHQVAIFQHPKEMDQGHYRLRDELWQEYDPFYPHYQSRERAVAEERHIQFRRKHQLFPHRLIFPQKSPKSLPLIESFSSLLDLCRELCRPGGLVCSVLSRCLAFCRQGKDLDGTLNSALYLIYIALETSNDSEFKASLMRRASFMHPVLLCTNEQDEKVYIHETSLAFLLQCVEKCSSCADQHEAAKFLLSLIQTRDTPSSSASQMESSSSSTTTTRETKRKEMRRRQQEALEKMRKQQEAFLKKQHSLFKKEVEEEEATSATAGTSSKDENTNLEEQENICSLCHEVAVVKNLVVVGFIQRSSIPMLARRVVSMYSSERRYHSPLQSQSPQHHHRSSSTPNLHVVDSFSTNESSSTAATELFAWEQMYDVGRQRVGDEEYLDHDDIQEENDSDILLSEEEMEDDTQGEEEEEWFAPSGQVDRMLVTGGEEWNEDVSVDHSAASFLTVGTDWSQLTRTDSSSVRTAFQDEDIQKGLDTRPDTLFQSCGHQMHWSCFERYFTWLTSCHAQRLPFDGETLIDVTHGEFLCPVCRRMANIVIPVMEEESALFSYPGRNNNSSNNRETNLFPYLSLHQLEQVYRQQCHRVSQIDAAESLSCTTSENQSDEDSLIDVVLKSLCFDQLSSDRSHVPFPSSASVPSNLRRRSVEKSPSVMSKGLANLLSCLIYTVMTQEVAARSGYEPMHSFIRELHSIVILLRKCILTQYAPYCKSEFRRLWMTYLEPPSMNNSTSHERQPAIESIDAFSLFAYAVMLWPDNWNQEVLSLLLRLCFLLHFRCSHLLVSHGDSGFLHWTTNAVVFVRRCVVFLHCIFGSTTYPCAIGALSETQGLLPSSQDLSMAYSLGLMARDASAVHEGPQDSHNCPLMKDFVQKWQSILRTTKRDWRYPLRPLTLISLPKVFQDLVETLEGKACKRCHGVSKKQTLCLICGDLLCMSEGCSSYPFERSVTQFAEFETMRVHAHECAAGIIVQLFGGHLIWMSLERKIWNCIEENLFI</sequence>
<dbReference type="CDD" id="cd19673">
    <property type="entry name" value="UBR-box_UBR3"/>
    <property type="match status" value="1"/>
</dbReference>
<evidence type="ECO:0000256" key="2">
    <source>
        <dbReference type="ARBA" id="ARBA00004906"/>
    </source>
</evidence>
<dbReference type="GO" id="GO:0071596">
    <property type="term" value="P:ubiquitin-dependent protein catabolic process via the N-end rule pathway"/>
    <property type="evidence" value="ECO:0007669"/>
    <property type="project" value="UniProtKB-UniRule"/>
</dbReference>
<dbReference type="EMBL" id="JANCYU010000024">
    <property type="protein sequence ID" value="KAK4524610.1"/>
    <property type="molecule type" value="Genomic_DNA"/>
</dbReference>
<dbReference type="InterPro" id="IPR003126">
    <property type="entry name" value="Znf_UBR"/>
</dbReference>
<comment type="caution">
    <text evidence="13">The sequence shown here is derived from an EMBL/GenBank/DDBJ whole genome shotgun (WGS) entry which is preliminary data.</text>
</comment>
<dbReference type="InterPro" id="IPR042065">
    <property type="entry name" value="E3_ELL-like"/>
</dbReference>
<dbReference type="GO" id="GO:0005737">
    <property type="term" value="C:cytoplasm"/>
    <property type="evidence" value="ECO:0007669"/>
    <property type="project" value="TreeGrafter"/>
</dbReference>
<evidence type="ECO:0000313" key="14">
    <source>
        <dbReference type="Proteomes" id="UP001300502"/>
    </source>
</evidence>
<evidence type="ECO:0000256" key="4">
    <source>
        <dbReference type="ARBA" id="ARBA00022723"/>
    </source>
</evidence>
<evidence type="ECO:0000256" key="7">
    <source>
        <dbReference type="ARBA" id="ARBA00022833"/>
    </source>
</evidence>
<dbReference type="CDD" id="cd16482">
    <property type="entry name" value="RING-H2_UBR1-like"/>
    <property type="match status" value="1"/>
</dbReference>
<proteinExistence type="inferred from homology"/>
<dbReference type="GO" id="GO:0061630">
    <property type="term" value="F:ubiquitin protein ligase activity"/>
    <property type="evidence" value="ECO:0007669"/>
    <property type="project" value="UniProtKB-UniRule"/>
</dbReference>
<keyword evidence="4 10" id="KW-0479">Metal-binding</keyword>
<feature type="region of interest" description="Disordered" evidence="11">
    <location>
        <begin position="1110"/>
        <end position="1131"/>
    </location>
</feature>
<keyword evidence="7 10" id="KW-0862">Zinc</keyword>
<dbReference type="Proteomes" id="UP001300502">
    <property type="component" value="Unassembled WGS sequence"/>
</dbReference>
<feature type="region of interest" description="Disordered" evidence="11">
    <location>
        <begin position="1237"/>
        <end position="1271"/>
    </location>
</feature>
<dbReference type="EC" id="2.3.2.27" evidence="10"/>
<dbReference type="GO" id="GO:0008270">
    <property type="term" value="F:zinc ion binding"/>
    <property type="evidence" value="ECO:0007669"/>
    <property type="project" value="UniProtKB-UniRule"/>
</dbReference>
<feature type="compositionally biased region" description="Low complexity" evidence="11">
    <location>
        <begin position="1057"/>
        <end position="1073"/>
    </location>
</feature>
<evidence type="ECO:0000256" key="9">
    <source>
        <dbReference type="PROSITE-ProRule" id="PRU00508"/>
    </source>
</evidence>
<evidence type="ECO:0000256" key="6">
    <source>
        <dbReference type="ARBA" id="ARBA00022786"/>
    </source>
</evidence>
<organism evidence="13 14">
    <name type="scientific">Galdieria yellowstonensis</name>
    <dbReference type="NCBI Taxonomy" id="3028027"/>
    <lineage>
        <taxon>Eukaryota</taxon>
        <taxon>Rhodophyta</taxon>
        <taxon>Bangiophyceae</taxon>
        <taxon>Galdieriales</taxon>
        <taxon>Galdieriaceae</taxon>
        <taxon>Galdieria</taxon>
    </lineage>
</organism>
<dbReference type="SMART" id="SM00396">
    <property type="entry name" value="ZnF_UBR1"/>
    <property type="match status" value="1"/>
</dbReference>
<evidence type="ECO:0000256" key="3">
    <source>
        <dbReference type="ARBA" id="ARBA00022679"/>
    </source>
</evidence>
<dbReference type="PROSITE" id="PS51157">
    <property type="entry name" value="ZF_UBR"/>
    <property type="match status" value="1"/>
</dbReference>
<comment type="catalytic activity">
    <reaction evidence="1 10">
        <text>S-ubiquitinyl-[E2 ubiquitin-conjugating enzyme]-L-cysteine + [acceptor protein]-L-lysine = [E2 ubiquitin-conjugating enzyme]-L-cysteine + N(6)-ubiquitinyl-[acceptor protein]-L-lysine.</text>
        <dbReference type="EC" id="2.3.2.27"/>
    </reaction>
</comment>
<keyword evidence="6 10" id="KW-0833">Ubl conjugation pathway</keyword>
<dbReference type="PANTHER" id="PTHR21497">
    <property type="entry name" value="UBIQUITIN LIGASE E3 ALPHA-RELATED"/>
    <property type="match status" value="1"/>
</dbReference>
<comment type="similarity">
    <text evidence="8 10">Belongs to the E3 ubiquitin-protein ligase UBR1-like family.</text>
</comment>
<dbReference type="InterPro" id="IPR055194">
    <property type="entry name" value="UBR1-like_WH"/>
</dbReference>
<evidence type="ECO:0000256" key="1">
    <source>
        <dbReference type="ARBA" id="ARBA00000900"/>
    </source>
</evidence>
<dbReference type="Pfam" id="PF22960">
    <property type="entry name" value="WHD_UBR1"/>
    <property type="match status" value="1"/>
</dbReference>
<feature type="region of interest" description="Disordered" evidence="11">
    <location>
        <begin position="1056"/>
        <end position="1095"/>
    </location>
</feature>
<name>A0AAV9IAZ6_9RHOD</name>
<accession>A0AAV9IAZ6</accession>
<keyword evidence="14" id="KW-1185">Reference proteome</keyword>
<dbReference type="FunFam" id="2.10.110.30:FF:000002">
    <property type="entry name" value="Putative e3 ubiquitin-protein ligase ubr3"/>
    <property type="match status" value="1"/>
</dbReference>